<dbReference type="PROSITE" id="PS51257">
    <property type="entry name" value="PROKAR_LIPOPROTEIN"/>
    <property type="match status" value="1"/>
</dbReference>
<proteinExistence type="predicted"/>
<evidence type="ECO:0008006" key="4">
    <source>
        <dbReference type="Google" id="ProtNLM"/>
    </source>
</evidence>
<dbReference type="AlphaFoldDB" id="A0A1I3A4G7"/>
<evidence type="ECO:0000256" key="1">
    <source>
        <dbReference type="SAM" id="SignalP"/>
    </source>
</evidence>
<feature type="signal peptide" evidence="1">
    <location>
        <begin position="1"/>
        <end position="29"/>
    </location>
</feature>
<accession>A0A1I3A4G7</accession>
<name>A0A1I3A4G7_9GAMM</name>
<dbReference type="RefSeq" id="WP_092844597.1">
    <property type="nucleotide sequence ID" value="NZ_FOPY01000004.1"/>
</dbReference>
<dbReference type="EMBL" id="FOPY01000004">
    <property type="protein sequence ID" value="SFH44790.1"/>
    <property type="molecule type" value="Genomic_DNA"/>
</dbReference>
<organism evidence="2 3">
    <name type="scientific">Modicisalibacter xianhensis</name>
    <dbReference type="NCBI Taxonomy" id="442341"/>
    <lineage>
        <taxon>Bacteria</taxon>
        <taxon>Pseudomonadati</taxon>
        <taxon>Pseudomonadota</taxon>
        <taxon>Gammaproteobacteria</taxon>
        <taxon>Oceanospirillales</taxon>
        <taxon>Halomonadaceae</taxon>
        <taxon>Modicisalibacter</taxon>
    </lineage>
</organism>
<protein>
    <recommendedName>
        <fullName evidence="4">DUF4823 domain-containing protein</fullName>
    </recommendedName>
</protein>
<keyword evidence="1" id="KW-0732">Signal</keyword>
<evidence type="ECO:0000313" key="3">
    <source>
        <dbReference type="Proteomes" id="UP000199040"/>
    </source>
</evidence>
<dbReference type="Proteomes" id="UP000199040">
    <property type="component" value="Unassembled WGS sequence"/>
</dbReference>
<dbReference type="STRING" id="442341.SAMN04487959_104124"/>
<gene>
    <name evidence="2" type="ORF">SAMN04487959_104124</name>
</gene>
<keyword evidence="3" id="KW-1185">Reference proteome</keyword>
<sequence>MPYRLFTRPRSLLALLGAALLGGCGFNNTQVPMAATYPYSEQRKMQAAHHWEVLAAYEAERITRSARLEGQALFVSQASQDSPFAKGFSSMLVTHLVANGALVRTDPIGAAQVDYQVQVVEHDDRDFIRPPRGALTTIATGIAVATWPINHWSEPALALVPAAAGVDAFSGGWAGVTDKEVIITTQVIDVNRVLYSSSNVYYINPEDEAHYRDESTFLKTIPITNRW</sequence>
<evidence type="ECO:0000313" key="2">
    <source>
        <dbReference type="EMBL" id="SFH44790.1"/>
    </source>
</evidence>
<reference evidence="2 3" key="1">
    <citation type="submission" date="2016-10" db="EMBL/GenBank/DDBJ databases">
        <authorList>
            <person name="de Groot N.N."/>
        </authorList>
    </citation>
    <scope>NUCLEOTIDE SEQUENCE [LARGE SCALE GENOMIC DNA]</scope>
    <source>
        <strain evidence="2 3">CGMCC 1.6848</strain>
    </source>
</reference>
<feature type="chain" id="PRO_5011647138" description="DUF4823 domain-containing protein" evidence="1">
    <location>
        <begin position="30"/>
        <end position="227"/>
    </location>
</feature>